<keyword evidence="3" id="KW-1185">Reference proteome</keyword>
<name>A0AAN9G351_9CAEN</name>
<accession>A0AAN9G351</accession>
<evidence type="ECO:0000256" key="1">
    <source>
        <dbReference type="SAM" id="SignalP"/>
    </source>
</evidence>
<dbReference type="EMBL" id="JBAMIC010000021">
    <property type="protein sequence ID" value="KAK7093047.1"/>
    <property type="molecule type" value="Genomic_DNA"/>
</dbReference>
<organism evidence="2 3">
    <name type="scientific">Littorina saxatilis</name>
    <dbReference type="NCBI Taxonomy" id="31220"/>
    <lineage>
        <taxon>Eukaryota</taxon>
        <taxon>Metazoa</taxon>
        <taxon>Spiralia</taxon>
        <taxon>Lophotrochozoa</taxon>
        <taxon>Mollusca</taxon>
        <taxon>Gastropoda</taxon>
        <taxon>Caenogastropoda</taxon>
        <taxon>Littorinimorpha</taxon>
        <taxon>Littorinoidea</taxon>
        <taxon>Littorinidae</taxon>
        <taxon>Littorina</taxon>
    </lineage>
</organism>
<dbReference type="AlphaFoldDB" id="A0AAN9G351"/>
<comment type="caution">
    <text evidence="2">The sequence shown here is derived from an EMBL/GenBank/DDBJ whole genome shotgun (WGS) entry which is preliminary data.</text>
</comment>
<feature type="signal peptide" evidence="1">
    <location>
        <begin position="1"/>
        <end position="26"/>
    </location>
</feature>
<gene>
    <name evidence="2" type="ORF">V1264_008703</name>
</gene>
<protein>
    <submittedName>
        <fullName evidence="2">Uncharacterized protein</fullName>
    </submittedName>
</protein>
<keyword evidence="1" id="KW-0732">Signal</keyword>
<reference evidence="2 3" key="1">
    <citation type="submission" date="2024-02" db="EMBL/GenBank/DDBJ databases">
        <title>Chromosome-scale genome assembly of the rough periwinkle Littorina saxatilis.</title>
        <authorList>
            <person name="De Jode A."/>
            <person name="Faria R."/>
            <person name="Formenti G."/>
            <person name="Sims Y."/>
            <person name="Smith T.P."/>
            <person name="Tracey A."/>
            <person name="Wood J.M.D."/>
            <person name="Zagrodzka Z.B."/>
            <person name="Johannesson K."/>
            <person name="Butlin R.K."/>
            <person name="Leder E.H."/>
        </authorList>
    </citation>
    <scope>NUCLEOTIDE SEQUENCE [LARGE SCALE GENOMIC DNA]</scope>
    <source>
        <strain evidence="2">Snail1</strain>
        <tissue evidence="2">Muscle</tissue>
    </source>
</reference>
<dbReference type="Proteomes" id="UP001374579">
    <property type="component" value="Unassembled WGS sequence"/>
</dbReference>
<sequence>MERRLTVVVTVVLLLVLNLQHHSMQASPIAQYTVHSLRSDVGRRASSSNNNRNRRQQNSYDVVCGICTTDKTQCPQICKSLKEYSHLFG</sequence>
<evidence type="ECO:0000313" key="3">
    <source>
        <dbReference type="Proteomes" id="UP001374579"/>
    </source>
</evidence>
<proteinExistence type="predicted"/>
<feature type="chain" id="PRO_5042916697" evidence="1">
    <location>
        <begin position="27"/>
        <end position="89"/>
    </location>
</feature>
<evidence type="ECO:0000313" key="2">
    <source>
        <dbReference type="EMBL" id="KAK7093047.1"/>
    </source>
</evidence>